<dbReference type="Proteomes" id="UP001189624">
    <property type="component" value="Chromosome 11"/>
</dbReference>
<dbReference type="SUPFAM" id="SSF51905">
    <property type="entry name" value="FAD/NAD(P)-binding domain"/>
    <property type="match status" value="1"/>
</dbReference>
<dbReference type="GO" id="GO:0071949">
    <property type="term" value="F:FAD binding"/>
    <property type="evidence" value="ECO:0007669"/>
    <property type="project" value="InterPro"/>
</dbReference>
<organism evidence="2 3">
    <name type="scientific">Sphenostylis stenocarpa</name>
    <dbReference type="NCBI Taxonomy" id="92480"/>
    <lineage>
        <taxon>Eukaryota</taxon>
        <taxon>Viridiplantae</taxon>
        <taxon>Streptophyta</taxon>
        <taxon>Embryophyta</taxon>
        <taxon>Tracheophyta</taxon>
        <taxon>Spermatophyta</taxon>
        <taxon>Magnoliopsida</taxon>
        <taxon>eudicotyledons</taxon>
        <taxon>Gunneridae</taxon>
        <taxon>Pentapetalae</taxon>
        <taxon>rosids</taxon>
        <taxon>fabids</taxon>
        <taxon>Fabales</taxon>
        <taxon>Fabaceae</taxon>
        <taxon>Papilionoideae</taxon>
        <taxon>50 kb inversion clade</taxon>
        <taxon>NPAAA clade</taxon>
        <taxon>indigoferoid/millettioid clade</taxon>
        <taxon>Phaseoleae</taxon>
        <taxon>Sphenostylis</taxon>
    </lineage>
</organism>
<reference evidence="2" key="1">
    <citation type="submission" date="2023-10" db="EMBL/GenBank/DDBJ databases">
        <authorList>
            <person name="Domelevo Entfellner J.-B."/>
        </authorList>
    </citation>
    <scope>NUCLEOTIDE SEQUENCE</scope>
</reference>
<sequence length="482" mass="54018">MASVQILCACTSSQVQHQGSIRYRYGQPNERINKRRCSVRVEGGKGMVLPNLEEEKRNLRVLVAGGGIGGLVLALAAKHRGYEVKVFEKDLSSVRGEGKHRGPIQLLSSALAVLEAIDQSVAWQIMEAGCVTGNRTNGLADGLSGEWFSMFDLLTPASKKKLPLTLVICRMSLQDILVNAVGSNILRNKCKVVDFIQEPSQVRVILENGEQHDGDILIGADGIWSEVRSKLFGRQEANYSGFTCYSGLTSYVPPYIDTIGYRVFLGMNQYFVASDVGHGKMQWYAFHGEPPSNDPFPEGKKKRLLDLFGNWCNEVVALISETPENMILQRDIYDRDMINTWGIGRVTLLGDAAHPMQPNLGQGGCMAIEDCYQLILELDKIAKHDPDESEVNSALRRYEKKRIPRVRVLHTASRMASKMLVNYKPHIEFKFWPLSKNVTNMQIKHPGIHVAQAFFKFTFPQFVTWMIAGHGYLLLPLFSLEN</sequence>
<dbReference type="InterPro" id="IPR002938">
    <property type="entry name" value="FAD-bd"/>
</dbReference>
<dbReference type="AlphaFoldDB" id="A0AA87B7V9"/>
<dbReference type="Pfam" id="PF01494">
    <property type="entry name" value="FAD_binding_3"/>
    <property type="match status" value="1"/>
</dbReference>
<evidence type="ECO:0000313" key="3">
    <source>
        <dbReference type="Proteomes" id="UP001189624"/>
    </source>
</evidence>
<dbReference type="InterPro" id="IPR036188">
    <property type="entry name" value="FAD/NAD-bd_sf"/>
</dbReference>
<feature type="domain" description="FAD-binding" evidence="1">
    <location>
        <begin position="337"/>
        <end position="408"/>
    </location>
</feature>
<gene>
    <name evidence="2" type="ORF">AYBTSS11_LOCUS30369</name>
</gene>
<dbReference type="PRINTS" id="PR00420">
    <property type="entry name" value="RNGMNOXGNASE"/>
</dbReference>
<dbReference type="PANTHER" id="PTHR46496:SF6">
    <property type="entry name" value="ZEAXANTHIN EPOXIDASE, CHLOROPLASTIC-LIKE ISOFORM X1"/>
    <property type="match status" value="1"/>
</dbReference>
<dbReference type="Gene3D" id="3.50.50.60">
    <property type="entry name" value="FAD/NAD(P)-binding domain"/>
    <property type="match status" value="1"/>
</dbReference>
<evidence type="ECO:0000313" key="2">
    <source>
        <dbReference type="EMBL" id="CAJ1978181.1"/>
    </source>
</evidence>
<keyword evidence="3" id="KW-1185">Reference proteome</keyword>
<dbReference type="EMBL" id="OY731408">
    <property type="protein sequence ID" value="CAJ1978181.1"/>
    <property type="molecule type" value="Genomic_DNA"/>
</dbReference>
<evidence type="ECO:0000259" key="1">
    <source>
        <dbReference type="Pfam" id="PF01494"/>
    </source>
</evidence>
<protein>
    <recommendedName>
        <fullName evidence="1">FAD-binding domain-containing protein</fullName>
    </recommendedName>
</protein>
<dbReference type="PANTHER" id="PTHR46496">
    <property type="match status" value="1"/>
</dbReference>
<proteinExistence type="predicted"/>
<name>A0AA87B7V9_9FABA</name>
<dbReference type="Gramene" id="rna-AYBTSS11_LOCUS30369">
    <property type="protein sequence ID" value="CAJ1978181.1"/>
    <property type="gene ID" value="gene-AYBTSS11_LOCUS30369"/>
</dbReference>
<accession>A0AA87B7V9</accession>